<keyword evidence="10" id="KW-0436">Ligase</keyword>
<dbReference type="InterPro" id="IPR033738">
    <property type="entry name" value="AsnB_N"/>
</dbReference>
<keyword evidence="4 8" id="KW-0547">Nucleotide-binding</keyword>
<sequence>MCGIAGIYCFSKEAVILDKKQDNFRKGKDNPVKNAVSFKQNVANAILLKEMTDVIKHRGPDDEGYLIKDKNGIRSFSGVDSPAEIQSVYPLFNVEIDSTFPAKGYSSVNPFKMGNFILGMGFRRLSILELKPIGHQPMYDKELGIAICYNGEIYNYLELKAELKAKGYKFFSNSDTEVIIKAYHFWGEDCVLHFNGMWAFSLWDERKNLLFCSRDRYGIKPFYYAVQDGVIYWGSEIKQLLLTPIDKKLNQAMIWRSMKINSFLVYDDETYWQNVHSLKPGHNLLAANGKIMINQYYDLDIANFESSHLAFEQAVQQYRNIFLDSISLQLRSDVEIGATLSGGMDSSAIVCSAVQKKGEPLKTFSSYYAFTPELDERKWMEKIVQKTSCTSFLVSPKAEDAIGWWGKLTYMNDLPLSAAFVSINAVMQEAHQQGIKVLLSGQGSDEISAGYRHSLYRYFADLIRGMQIGRLGKELPIYLKKDNKAFSKLGKIMLSTFLPESSLYNLEFCYYRFEPFNRAFTNEAEKNCGEQILKKIADIKASRLSNFLYNMMHNTSLQTLLHFEDRLTMANSVESRVPFLDYRLVDFVFSLPSQYKVQPPYTKVIHRFAMKDLIPEEIYYRQDKGIFSSPFYQVWMKQELKPFISDIFASSAFRQRGIWNLPKINHYWHKYLAGDNKQVEMLFNVIALELWFRQYVDKPSGGY</sequence>
<dbReference type="PANTHER" id="PTHR43284">
    <property type="entry name" value="ASPARAGINE SYNTHETASE (GLUTAMINE-HYDROLYZING)"/>
    <property type="match status" value="1"/>
</dbReference>
<evidence type="ECO:0000256" key="5">
    <source>
        <dbReference type="ARBA" id="ARBA00022840"/>
    </source>
</evidence>
<evidence type="ECO:0000256" key="8">
    <source>
        <dbReference type="PIRSR" id="PIRSR001589-2"/>
    </source>
</evidence>
<dbReference type="GO" id="GO:0006529">
    <property type="term" value="P:asparagine biosynthetic process"/>
    <property type="evidence" value="ECO:0007669"/>
    <property type="project" value="InterPro"/>
</dbReference>
<dbReference type="PROSITE" id="PS51278">
    <property type="entry name" value="GATASE_TYPE_2"/>
    <property type="match status" value="1"/>
</dbReference>
<reference evidence="10 11" key="1">
    <citation type="journal article" date="2008" name="J. Bacteriol.">
        <title>'Candidatus Cloacamonas acidaminovorans': genome sequence reconstruction provides a first glimpse of a new bacterial division.</title>
        <authorList>
            <person name="Pelletier E."/>
            <person name="Kreimeyer A."/>
            <person name="Bocs S."/>
            <person name="Rouy Z."/>
            <person name="Gyapay G."/>
            <person name="Chouari R."/>
            <person name="Riviere D."/>
            <person name="Ganesan A."/>
            <person name="Daegelen P."/>
            <person name="Sghir A."/>
            <person name="Cohen G.N."/>
            <person name="Medigue C."/>
            <person name="Weissenbach J."/>
            <person name="Le Paslier D."/>
        </authorList>
    </citation>
    <scope>NUCLEOTIDE SEQUENCE [LARGE SCALE GENOMIC DNA]</scope>
    <source>
        <strain evidence="11">Evry</strain>
    </source>
</reference>
<dbReference type="PIRSF" id="PIRSF001589">
    <property type="entry name" value="Asn_synthetase_glu-h"/>
    <property type="match status" value="1"/>
</dbReference>
<dbReference type="Proteomes" id="UP000002019">
    <property type="component" value="Chromosome"/>
</dbReference>
<dbReference type="SUPFAM" id="SSF52402">
    <property type="entry name" value="Adenine nucleotide alpha hydrolases-like"/>
    <property type="match status" value="1"/>
</dbReference>
<feature type="domain" description="Glutamine amidotransferase type-2" evidence="9">
    <location>
        <begin position="2"/>
        <end position="289"/>
    </location>
</feature>
<dbReference type="AlphaFoldDB" id="B0VFY2"/>
<evidence type="ECO:0000313" key="10">
    <source>
        <dbReference type="EMBL" id="CAO81424.1"/>
    </source>
</evidence>
<feature type="binding site" evidence="8">
    <location>
        <position position="175"/>
    </location>
    <ligand>
        <name>L-glutamine</name>
        <dbReference type="ChEBI" id="CHEBI:58359"/>
    </ligand>
</feature>
<dbReference type="CDD" id="cd00712">
    <property type="entry name" value="AsnB"/>
    <property type="match status" value="1"/>
</dbReference>
<evidence type="ECO:0000256" key="2">
    <source>
        <dbReference type="ARBA" id="ARBA00005752"/>
    </source>
</evidence>
<dbReference type="InterPro" id="IPR006426">
    <property type="entry name" value="Asn_synth_AEB"/>
</dbReference>
<evidence type="ECO:0000256" key="7">
    <source>
        <dbReference type="ARBA" id="ARBA00048741"/>
    </source>
</evidence>
<comment type="catalytic activity">
    <reaction evidence="7">
        <text>L-aspartate + L-glutamine + ATP + H2O = L-asparagine + L-glutamate + AMP + diphosphate + H(+)</text>
        <dbReference type="Rhea" id="RHEA:12228"/>
        <dbReference type="ChEBI" id="CHEBI:15377"/>
        <dbReference type="ChEBI" id="CHEBI:15378"/>
        <dbReference type="ChEBI" id="CHEBI:29985"/>
        <dbReference type="ChEBI" id="CHEBI:29991"/>
        <dbReference type="ChEBI" id="CHEBI:30616"/>
        <dbReference type="ChEBI" id="CHEBI:33019"/>
        <dbReference type="ChEBI" id="CHEBI:58048"/>
        <dbReference type="ChEBI" id="CHEBI:58359"/>
        <dbReference type="ChEBI" id="CHEBI:456215"/>
        <dbReference type="EC" id="6.3.5.4"/>
    </reaction>
</comment>
<organism evidence="10 11">
    <name type="scientific">Cloacimonas acidaminovorans (strain Evry)</name>
    <dbReference type="NCBI Taxonomy" id="459349"/>
    <lineage>
        <taxon>Bacteria</taxon>
        <taxon>Pseudomonadati</taxon>
        <taxon>Candidatus Cloacimonadota</taxon>
        <taxon>Candidatus Cloacimonadia</taxon>
        <taxon>Candidatus Cloacimonadales</taxon>
        <taxon>Candidatus Cloacimonadaceae</taxon>
        <taxon>Candidatus Cloacimonas</taxon>
    </lineage>
</organism>
<accession>B0VFY2</accession>
<evidence type="ECO:0000313" key="11">
    <source>
        <dbReference type="Proteomes" id="UP000002019"/>
    </source>
</evidence>
<evidence type="ECO:0000259" key="9">
    <source>
        <dbReference type="PROSITE" id="PS51278"/>
    </source>
</evidence>
<dbReference type="NCBIfam" id="TIGR01536">
    <property type="entry name" value="asn_synth_AEB"/>
    <property type="match status" value="1"/>
</dbReference>
<dbReference type="OrthoDB" id="9763290at2"/>
<evidence type="ECO:0000256" key="1">
    <source>
        <dbReference type="ARBA" id="ARBA00005187"/>
    </source>
</evidence>
<name>B0VFY2_CLOAI</name>
<dbReference type="HOGENOM" id="CLU_014658_3_1_0"/>
<dbReference type="InterPro" id="IPR051786">
    <property type="entry name" value="ASN_synthetase/amidase"/>
</dbReference>
<evidence type="ECO:0000256" key="3">
    <source>
        <dbReference type="ARBA" id="ARBA00012737"/>
    </source>
</evidence>
<dbReference type="CDD" id="cd01991">
    <property type="entry name" value="Asn_synthase_B_C"/>
    <property type="match status" value="1"/>
</dbReference>
<dbReference type="InterPro" id="IPR017932">
    <property type="entry name" value="GATase_2_dom"/>
</dbReference>
<comment type="similarity">
    <text evidence="2">Belongs to the asparagine synthetase family.</text>
</comment>
<dbReference type="PANTHER" id="PTHR43284:SF1">
    <property type="entry name" value="ASPARAGINE SYNTHETASE"/>
    <property type="match status" value="1"/>
</dbReference>
<evidence type="ECO:0000256" key="4">
    <source>
        <dbReference type="ARBA" id="ARBA00022741"/>
    </source>
</evidence>
<comment type="pathway">
    <text evidence="1">Amino-acid biosynthesis; L-asparagine biosynthesis; L-asparagine from L-aspartate (L-Gln route): step 1/1.</text>
</comment>
<keyword evidence="6" id="KW-0315">Glutamine amidotransferase</keyword>
<dbReference type="InterPro" id="IPR029055">
    <property type="entry name" value="Ntn_hydrolases_N"/>
</dbReference>
<dbReference type="GO" id="GO:0005524">
    <property type="term" value="F:ATP binding"/>
    <property type="evidence" value="ECO:0007669"/>
    <property type="project" value="UniProtKB-KW"/>
</dbReference>
<dbReference type="InterPro" id="IPR014729">
    <property type="entry name" value="Rossmann-like_a/b/a_fold"/>
</dbReference>
<protein>
    <recommendedName>
        <fullName evidence="3">asparagine synthase (glutamine-hydrolyzing)</fullName>
        <ecNumber evidence="3">6.3.5.4</ecNumber>
    </recommendedName>
</protein>
<gene>
    <name evidence="10" type="primary">asnB</name>
    <name evidence="10" type="ordered locus">CLOAM1585</name>
</gene>
<proteinExistence type="inferred from homology"/>
<dbReference type="EC" id="6.3.5.4" evidence="3"/>
<dbReference type="GO" id="GO:0005829">
    <property type="term" value="C:cytosol"/>
    <property type="evidence" value="ECO:0007669"/>
    <property type="project" value="TreeGrafter"/>
</dbReference>
<dbReference type="Pfam" id="PF00733">
    <property type="entry name" value="Asn_synthase"/>
    <property type="match status" value="1"/>
</dbReference>
<dbReference type="InterPro" id="IPR001962">
    <property type="entry name" value="Asn_synthase"/>
</dbReference>
<dbReference type="KEGG" id="caci:CLOAM1585"/>
<feature type="binding site" evidence="8">
    <location>
        <begin position="440"/>
        <end position="441"/>
    </location>
    <ligand>
        <name>ATP</name>
        <dbReference type="ChEBI" id="CHEBI:30616"/>
    </ligand>
</feature>
<evidence type="ECO:0000256" key="6">
    <source>
        <dbReference type="ARBA" id="ARBA00022962"/>
    </source>
</evidence>
<dbReference type="GO" id="GO:0004066">
    <property type="term" value="F:asparagine synthase (glutamine-hydrolyzing) activity"/>
    <property type="evidence" value="ECO:0007669"/>
    <property type="project" value="UniProtKB-EC"/>
</dbReference>
<dbReference type="Pfam" id="PF13537">
    <property type="entry name" value="GATase_7"/>
    <property type="match status" value="1"/>
</dbReference>
<dbReference type="Gene3D" id="3.40.50.620">
    <property type="entry name" value="HUPs"/>
    <property type="match status" value="1"/>
</dbReference>
<dbReference type="EMBL" id="CU466930">
    <property type="protein sequence ID" value="CAO81424.1"/>
    <property type="molecule type" value="Genomic_DNA"/>
</dbReference>
<dbReference type="SUPFAM" id="SSF56235">
    <property type="entry name" value="N-terminal nucleophile aminohydrolases (Ntn hydrolases)"/>
    <property type="match status" value="1"/>
</dbReference>
<dbReference type="eggNOG" id="COG0367">
    <property type="taxonomic scope" value="Bacteria"/>
</dbReference>
<dbReference type="STRING" id="459349.CLOAM1585"/>
<keyword evidence="11" id="KW-1185">Reference proteome</keyword>
<keyword evidence="5 8" id="KW-0067">ATP-binding</keyword>
<dbReference type="Gene3D" id="3.60.20.10">
    <property type="entry name" value="Glutamine Phosphoribosylpyrophosphate, subunit 1, domain 1"/>
    <property type="match status" value="1"/>
</dbReference>
<dbReference type="RefSeq" id="WP_015425282.1">
    <property type="nucleotide sequence ID" value="NC_020449.1"/>
</dbReference>